<organism evidence="2 3">
    <name type="scientific">Podospora appendiculata</name>
    <dbReference type="NCBI Taxonomy" id="314037"/>
    <lineage>
        <taxon>Eukaryota</taxon>
        <taxon>Fungi</taxon>
        <taxon>Dikarya</taxon>
        <taxon>Ascomycota</taxon>
        <taxon>Pezizomycotina</taxon>
        <taxon>Sordariomycetes</taxon>
        <taxon>Sordariomycetidae</taxon>
        <taxon>Sordariales</taxon>
        <taxon>Podosporaceae</taxon>
        <taxon>Podospora</taxon>
    </lineage>
</organism>
<reference evidence="2" key="1">
    <citation type="journal article" date="2023" name="Mol. Phylogenet. Evol.">
        <title>Genome-scale phylogeny and comparative genomics of the fungal order Sordariales.</title>
        <authorList>
            <person name="Hensen N."/>
            <person name="Bonometti L."/>
            <person name="Westerberg I."/>
            <person name="Brannstrom I.O."/>
            <person name="Guillou S."/>
            <person name="Cros-Aarteil S."/>
            <person name="Calhoun S."/>
            <person name="Haridas S."/>
            <person name="Kuo A."/>
            <person name="Mondo S."/>
            <person name="Pangilinan J."/>
            <person name="Riley R."/>
            <person name="LaButti K."/>
            <person name="Andreopoulos B."/>
            <person name="Lipzen A."/>
            <person name="Chen C."/>
            <person name="Yan M."/>
            <person name="Daum C."/>
            <person name="Ng V."/>
            <person name="Clum A."/>
            <person name="Steindorff A."/>
            <person name="Ohm R.A."/>
            <person name="Martin F."/>
            <person name="Silar P."/>
            <person name="Natvig D.O."/>
            <person name="Lalanne C."/>
            <person name="Gautier V."/>
            <person name="Ament-Velasquez S.L."/>
            <person name="Kruys A."/>
            <person name="Hutchinson M.I."/>
            <person name="Powell A.J."/>
            <person name="Barry K."/>
            <person name="Miller A.N."/>
            <person name="Grigoriev I.V."/>
            <person name="Debuchy R."/>
            <person name="Gladieux P."/>
            <person name="Hiltunen Thoren M."/>
            <person name="Johannesson H."/>
        </authorList>
    </citation>
    <scope>NUCLEOTIDE SEQUENCE</scope>
    <source>
        <strain evidence="2">CBS 314.62</strain>
    </source>
</reference>
<evidence type="ECO:0000313" key="3">
    <source>
        <dbReference type="Proteomes" id="UP001270362"/>
    </source>
</evidence>
<dbReference type="Proteomes" id="UP001270362">
    <property type="component" value="Unassembled WGS sequence"/>
</dbReference>
<sequence>MLPLGGLFQSSALAGAELSGGGNITEKAITICVTSLAFYGTGEVLASSLQFSVKATAHEPGRMHTISVYLVAILSGCAIDSLLGWASTRDYFVKLEWMFPHYRHPKFTTRHLLVTDDTAQISFSGGLEWALRLWRHVQTLEVASPSIQTIPILPQRQLPAINERQKLPSQNLFYMGQPQQHQPQSEHKICLGSCPRSPWDLISTPLFMPPPSADDETSTYSGSTWTTSTHDTNPNPNTFATPTSSEFSEEESRQSSPGLEFSPGLEYDDIDDDEGMGNYTVQQQIQTEASEQQKRAALDLFASNGDTSGMLAVMASMEEQQYFQSETWEPSYSSSTAMGPSWHN</sequence>
<proteinExistence type="predicted"/>
<feature type="compositionally biased region" description="Acidic residues" evidence="1">
    <location>
        <begin position="266"/>
        <end position="275"/>
    </location>
</feature>
<name>A0AAE0X182_9PEZI</name>
<dbReference type="EMBL" id="JAULSO010000005">
    <property type="protein sequence ID" value="KAK3682566.1"/>
    <property type="molecule type" value="Genomic_DNA"/>
</dbReference>
<accession>A0AAE0X182</accession>
<gene>
    <name evidence="2" type="ORF">B0T22DRAFT_288394</name>
</gene>
<feature type="region of interest" description="Disordered" evidence="1">
    <location>
        <begin position="203"/>
        <end position="276"/>
    </location>
</feature>
<reference evidence="2" key="2">
    <citation type="submission" date="2023-06" db="EMBL/GenBank/DDBJ databases">
        <authorList>
            <consortium name="Lawrence Berkeley National Laboratory"/>
            <person name="Haridas S."/>
            <person name="Hensen N."/>
            <person name="Bonometti L."/>
            <person name="Westerberg I."/>
            <person name="Brannstrom I.O."/>
            <person name="Guillou S."/>
            <person name="Cros-Aarteil S."/>
            <person name="Calhoun S."/>
            <person name="Kuo A."/>
            <person name="Mondo S."/>
            <person name="Pangilinan J."/>
            <person name="Riley R."/>
            <person name="Labutti K."/>
            <person name="Andreopoulos B."/>
            <person name="Lipzen A."/>
            <person name="Chen C."/>
            <person name="Yanf M."/>
            <person name="Daum C."/>
            <person name="Ng V."/>
            <person name="Clum A."/>
            <person name="Steindorff A."/>
            <person name="Ohm R."/>
            <person name="Martin F."/>
            <person name="Silar P."/>
            <person name="Natvig D."/>
            <person name="Lalanne C."/>
            <person name="Gautier V."/>
            <person name="Ament-Velasquez S.L."/>
            <person name="Kruys A."/>
            <person name="Hutchinson M.I."/>
            <person name="Powell A.J."/>
            <person name="Barry K."/>
            <person name="Miller A.N."/>
            <person name="Grigoriev I.V."/>
            <person name="Debuchy R."/>
            <person name="Gladieux P."/>
            <person name="Thoren M.H."/>
            <person name="Johannesson H."/>
        </authorList>
    </citation>
    <scope>NUCLEOTIDE SEQUENCE</scope>
    <source>
        <strain evidence="2">CBS 314.62</strain>
    </source>
</reference>
<evidence type="ECO:0000256" key="1">
    <source>
        <dbReference type="SAM" id="MobiDB-lite"/>
    </source>
</evidence>
<evidence type="ECO:0000313" key="2">
    <source>
        <dbReference type="EMBL" id="KAK3682566.1"/>
    </source>
</evidence>
<keyword evidence="3" id="KW-1185">Reference proteome</keyword>
<protein>
    <submittedName>
        <fullName evidence="2">Uncharacterized protein</fullName>
    </submittedName>
</protein>
<feature type="compositionally biased region" description="Low complexity" evidence="1">
    <location>
        <begin position="218"/>
        <end position="246"/>
    </location>
</feature>
<dbReference type="AlphaFoldDB" id="A0AAE0X182"/>
<comment type="caution">
    <text evidence="2">The sequence shown here is derived from an EMBL/GenBank/DDBJ whole genome shotgun (WGS) entry which is preliminary data.</text>
</comment>